<dbReference type="EMBL" id="JADYXP020000014">
    <property type="protein sequence ID" value="KAL0109896.1"/>
    <property type="molecule type" value="Genomic_DNA"/>
</dbReference>
<reference evidence="1 2" key="1">
    <citation type="submission" date="2023-03" db="EMBL/GenBank/DDBJ databases">
        <title>High recombination rates correlate with genetic variation in Cardiocondyla obscurior ants.</title>
        <authorList>
            <person name="Errbii M."/>
        </authorList>
    </citation>
    <scope>NUCLEOTIDE SEQUENCE [LARGE SCALE GENOMIC DNA]</scope>
    <source>
        <strain evidence="1">Alpha-2009</strain>
        <tissue evidence="1">Whole body</tissue>
    </source>
</reference>
<dbReference type="Proteomes" id="UP001430953">
    <property type="component" value="Unassembled WGS sequence"/>
</dbReference>
<keyword evidence="2" id="KW-1185">Reference proteome</keyword>
<accession>A0AAW2F1L2</accession>
<evidence type="ECO:0000313" key="1">
    <source>
        <dbReference type="EMBL" id="KAL0109896.1"/>
    </source>
</evidence>
<dbReference type="AlphaFoldDB" id="A0AAW2F1L2"/>
<proteinExistence type="predicted"/>
<sequence>MNGPVSDRAINHKRDTIVSDVGSNLISLKHSKSPLRLESTTRSILKSKHESCLYEMSGALSRVSGIYYGFNVTSYRPAISRKLPYPGLSNLSLFSEYGADRRPTRRMGHGDIRFMDAD</sequence>
<name>A0AAW2F1L2_9HYME</name>
<comment type="caution">
    <text evidence="1">The sequence shown here is derived from an EMBL/GenBank/DDBJ whole genome shotgun (WGS) entry which is preliminary data.</text>
</comment>
<gene>
    <name evidence="1" type="ORF">PUN28_013497</name>
</gene>
<organism evidence="1 2">
    <name type="scientific">Cardiocondyla obscurior</name>
    <dbReference type="NCBI Taxonomy" id="286306"/>
    <lineage>
        <taxon>Eukaryota</taxon>
        <taxon>Metazoa</taxon>
        <taxon>Ecdysozoa</taxon>
        <taxon>Arthropoda</taxon>
        <taxon>Hexapoda</taxon>
        <taxon>Insecta</taxon>
        <taxon>Pterygota</taxon>
        <taxon>Neoptera</taxon>
        <taxon>Endopterygota</taxon>
        <taxon>Hymenoptera</taxon>
        <taxon>Apocrita</taxon>
        <taxon>Aculeata</taxon>
        <taxon>Formicoidea</taxon>
        <taxon>Formicidae</taxon>
        <taxon>Myrmicinae</taxon>
        <taxon>Cardiocondyla</taxon>
    </lineage>
</organism>
<evidence type="ECO:0000313" key="2">
    <source>
        <dbReference type="Proteomes" id="UP001430953"/>
    </source>
</evidence>
<protein>
    <submittedName>
        <fullName evidence="1">Uncharacterized protein</fullName>
    </submittedName>
</protein>